<accession>A0ABY7F3J4</accession>
<name>A0ABY7F3J4_MYAAR</name>
<gene>
    <name evidence="2" type="ORF">MAR_031352</name>
</gene>
<dbReference type="Gene3D" id="3.90.190.10">
    <property type="entry name" value="Protein tyrosine phosphatase superfamily"/>
    <property type="match status" value="2"/>
</dbReference>
<dbReference type="Pfam" id="PF00102">
    <property type="entry name" value="Y_phosphatase"/>
    <property type="match status" value="2"/>
</dbReference>
<organism evidence="2 3">
    <name type="scientific">Mya arenaria</name>
    <name type="common">Soft-shell clam</name>
    <dbReference type="NCBI Taxonomy" id="6604"/>
    <lineage>
        <taxon>Eukaryota</taxon>
        <taxon>Metazoa</taxon>
        <taxon>Spiralia</taxon>
        <taxon>Lophotrochozoa</taxon>
        <taxon>Mollusca</taxon>
        <taxon>Bivalvia</taxon>
        <taxon>Autobranchia</taxon>
        <taxon>Heteroconchia</taxon>
        <taxon>Euheterodonta</taxon>
        <taxon>Imparidentia</taxon>
        <taxon>Neoheterodontei</taxon>
        <taxon>Myida</taxon>
        <taxon>Myoidea</taxon>
        <taxon>Myidae</taxon>
        <taxon>Mya</taxon>
    </lineage>
</organism>
<dbReference type="PANTHER" id="PTHR19134">
    <property type="entry name" value="RECEPTOR-TYPE TYROSINE-PROTEIN PHOSPHATASE"/>
    <property type="match status" value="1"/>
</dbReference>
<proteinExistence type="predicted"/>
<evidence type="ECO:0000313" key="3">
    <source>
        <dbReference type="Proteomes" id="UP001164746"/>
    </source>
</evidence>
<dbReference type="Proteomes" id="UP001164746">
    <property type="component" value="Chromosome 10"/>
</dbReference>
<dbReference type="EMBL" id="CP111021">
    <property type="protein sequence ID" value="WAR16758.1"/>
    <property type="molecule type" value="Genomic_DNA"/>
</dbReference>
<dbReference type="InterPro" id="IPR050348">
    <property type="entry name" value="Protein-Tyr_Phosphatase"/>
</dbReference>
<evidence type="ECO:0000313" key="2">
    <source>
        <dbReference type="EMBL" id="WAR16758.1"/>
    </source>
</evidence>
<dbReference type="InterPro" id="IPR029021">
    <property type="entry name" value="Prot-tyrosine_phosphatase-like"/>
</dbReference>
<feature type="domain" description="Tyrosine-protein phosphatase" evidence="1">
    <location>
        <begin position="1"/>
        <end position="161"/>
    </location>
</feature>
<evidence type="ECO:0000259" key="1">
    <source>
        <dbReference type="SMART" id="SM00194"/>
    </source>
</evidence>
<dbReference type="PANTHER" id="PTHR19134:SF527">
    <property type="entry name" value="TYROSINE-PROTEIN PHOSPHATASE NON-RECEPTOR TYPE 7"/>
    <property type="match status" value="1"/>
</dbReference>
<sequence length="180" mass="20487">MKLIQMQSFTAKDRYLICQTPLNETVSDFVTLVMQERCSCVVSFESEMEKHRNVGLYYPADNQELVIGDITVRSHKVKGKDCYQKRTLTITHDTANGVGFIDGAIKSGLFCVVSLLLQRIAVNQEVSVVNVVRKVRTRRRLAIPNKEQFHFCHECVLGYINTRESTTYYNTCGGLVRGQN</sequence>
<dbReference type="SMART" id="SM00194">
    <property type="entry name" value="PTPc"/>
    <property type="match status" value="1"/>
</dbReference>
<reference evidence="2" key="1">
    <citation type="submission" date="2022-11" db="EMBL/GenBank/DDBJ databases">
        <title>Centuries of genome instability and evolution in soft-shell clam transmissible cancer (bioRxiv).</title>
        <authorList>
            <person name="Hart S.F.M."/>
            <person name="Yonemitsu M.A."/>
            <person name="Giersch R.M."/>
            <person name="Beal B.F."/>
            <person name="Arriagada G."/>
            <person name="Davis B.W."/>
            <person name="Ostrander E.A."/>
            <person name="Goff S.P."/>
            <person name="Metzger M.J."/>
        </authorList>
    </citation>
    <scope>NUCLEOTIDE SEQUENCE</scope>
    <source>
        <strain evidence="2">MELC-2E11</strain>
        <tissue evidence="2">Siphon/mantle</tissue>
    </source>
</reference>
<protein>
    <submittedName>
        <fullName evidence="2">PTPRQ-like protein</fullName>
    </submittedName>
</protein>
<dbReference type="InterPro" id="IPR000242">
    <property type="entry name" value="PTP_cat"/>
</dbReference>
<keyword evidence="3" id="KW-1185">Reference proteome</keyword>
<dbReference type="SUPFAM" id="SSF52799">
    <property type="entry name" value="(Phosphotyrosine protein) phosphatases II"/>
    <property type="match status" value="1"/>
</dbReference>